<sequence length="112" mass="13016">MPYMSLVSAGVCIHQKSRSENADTQHPFQEAFWCLYTTICCVYNGLICLQDSAKRRHMLEDYCKKRRMCHGRLALDLCQLTTCDALIFFYIFNLHYSASIGSRCPQHHMCIL</sequence>
<keyword evidence="1" id="KW-0472">Membrane</keyword>
<reference evidence="2" key="1">
    <citation type="submission" date="2021-01" db="EMBL/GenBank/DDBJ databases">
        <authorList>
            <person name="Corre E."/>
            <person name="Pelletier E."/>
            <person name="Niang G."/>
            <person name="Scheremetjew M."/>
            <person name="Finn R."/>
            <person name="Kale V."/>
            <person name="Holt S."/>
            <person name="Cochrane G."/>
            <person name="Meng A."/>
            <person name="Brown T."/>
            <person name="Cohen L."/>
        </authorList>
    </citation>
    <scope>NUCLEOTIDE SEQUENCE</scope>
    <source>
        <strain evidence="2">CCMP1594</strain>
    </source>
</reference>
<proteinExistence type="predicted"/>
<feature type="transmembrane region" description="Helical" evidence="1">
    <location>
        <begin position="73"/>
        <end position="92"/>
    </location>
</feature>
<accession>A0A7S4CTX2</accession>
<evidence type="ECO:0000313" key="2">
    <source>
        <dbReference type="EMBL" id="CAE0806365.1"/>
    </source>
</evidence>
<organism evidence="2">
    <name type="scientific">Eutreptiella gymnastica</name>
    <dbReference type="NCBI Taxonomy" id="73025"/>
    <lineage>
        <taxon>Eukaryota</taxon>
        <taxon>Discoba</taxon>
        <taxon>Euglenozoa</taxon>
        <taxon>Euglenida</taxon>
        <taxon>Spirocuta</taxon>
        <taxon>Euglenophyceae</taxon>
        <taxon>Eutreptiales</taxon>
        <taxon>Eutreptiaceae</taxon>
        <taxon>Eutreptiella</taxon>
    </lineage>
</organism>
<evidence type="ECO:0000256" key="1">
    <source>
        <dbReference type="SAM" id="Phobius"/>
    </source>
</evidence>
<feature type="transmembrane region" description="Helical" evidence="1">
    <location>
        <begin position="31"/>
        <end position="49"/>
    </location>
</feature>
<protein>
    <submittedName>
        <fullName evidence="2">Uncharacterized protein</fullName>
    </submittedName>
</protein>
<name>A0A7S4CTX2_9EUGL</name>
<dbReference type="EMBL" id="HBJA01049402">
    <property type="protein sequence ID" value="CAE0806365.1"/>
    <property type="molecule type" value="Transcribed_RNA"/>
</dbReference>
<gene>
    <name evidence="2" type="ORF">EGYM00163_LOCUS17492</name>
</gene>
<dbReference type="AlphaFoldDB" id="A0A7S4CTX2"/>
<keyword evidence="1" id="KW-1133">Transmembrane helix</keyword>
<keyword evidence="1" id="KW-0812">Transmembrane</keyword>